<evidence type="ECO:0000313" key="3">
    <source>
        <dbReference type="Proteomes" id="UP000800984"/>
    </source>
</evidence>
<dbReference type="Proteomes" id="UP000800984">
    <property type="component" value="Unassembled WGS sequence"/>
</dbReference>
<dbReference type="RefSeq" id="WP_166076992.1">
    <property type="nucleotide sequence ID" value="NZ_JAAJBT010000003.1"/>
</dbReference>
<accession>A0ABX0I7T4</accession>
<dbReference type="SUPFAM" id="SSF141072">
    <property type="entry name" value="CalX-like"/>
    <property type="match status" value="1"/>
</dbReference>
<sequence length="329" mass="35847">MKITVNKIIYLVALTLSSLIYVSCNDDEDDLGKKNKPTLSAVSKSYSVIEGQPIDLQFTLDKAINDPIEYKLIIAPNGTADDQLDYYIQNGCLSNDPSCVAIEENGGPVGYVFEVPPYTTNFTFTIETIADFIPEGTENFKVYVVSRRNLKGLVAEGTEMNITINNLTSTNLSTTLDWTGTYLGIDGQPHDFCDIDLDLELYDAGGNVVESSYTSCPENIETSALANGNYDIFASFWTLGAATPAPNQDIPFTVTVAKQGVFSREIAFSGVLNTDMVSAENGNPNAYVYVGTINRNGTTYTLTDSNGVQLEQGKTSSSSKKIKKIKKKK</sequence>
<evidence type="ECO:0008006" key="4">
    <source>
        <dbReference type="Google" id="ProtNLM"/>
    </source>
</evidence>
<feature type="compositionally biased region" description="Basic residues" evidence="1">
    <location>
        <begin position="320"/>
        <end position="329"/>
    </location>
</feature>
<gene>
    <name evidence="2" type="ORF">G4D72_07255</name>
</gene>
<dbReference type="EMBL" id="JAAJBT010000003">
    <property type="protein sequence ID" value="NHM01904.1"/>
    <property type="molecule type" value="Genomic_DNA"/>
</dbReference>
<comment type="caution">
    <text evidence="2">The sequence shown here is derived from an EMBL/GenBank/DDBJ whole genome shotgun (WGS) entry which is preliminary data.</text>
</comment>
<feature type="region of interest" description="Disordered" evidence="1">
    <location>
        <begin position="310"/>
        <end position="329"/>
    </location>
</feature>
<name>A0ABX0I7T4_9FLAO</name>
<proteinExistence type="predicted"/>
<organism evidence="2 3">
    <name type="scientific">Flavobacterium difficile</name>
    <dbReference type="NCBI Taxonomy" id="2709659"/>
    <lineage>
        <taxon>Bacteria</taxon>
        <taxon>Pseudomonadati</taxon>
        <taxon>Bacteroidota</taxon>
        <taxon>Flavobacteriia</taxon>
        <taxon>Flavobacteriales</taxon>
        <taxon>Flavobacteriaceae</taxon>
        <taxon>Flavobacterium</taxon>
    </lineage>
</organism>
<dbReference type="Gene3D" id="2.60.40.2030">
    <property type="match status" value="1"/>
</dbReference>
<protein>
    <recommendedName>
        <fullName evidence="4">Lipoprotein</fullName>
    </recommendedName>
</protein>
<evidence type="ECO:0000256" key="1">
    <source>
        <dbReference type="SAM" id="MobiDB-lite"/>
    </source>
</evidence>
<keyword evidence="3" id="KW-1185">Reference proteome</keyword>
<dbReference type="InterPro" id="IPR038081">
    <property type="entry name" value="CalX-like_sf"/>
</dbReference>
<evidence type="ECO:0000313" key="2">
    <source>
        <dbReference type="EMBL" id="NHM01904.1"/>
    </source>
</evidence>
<reference evidence="2 3" key="1">
    <citation type="submission" date="2020-02" db="EMBL/GenBank/DDBJ databases">
        <authorList>
            <person name="Chen W.-M."/>
        </authorList>
    </citation>
    <scope>NUCLEOTIDE SEQUENCE [LARGE SCALE GENOMIC DNA]</scope>
    <source>
        <strain evidence="2 3">KDG-16</strain>
    </source>
</reference>